<dbReference type="Pfam" id="PF00226">
    <property type="entry name" value="DnaJ"/>
    <property type="match status" value="1"/>
</dbReference>
<dbReference type="PROSITE" id="PS51188">
    <property type="entry name" value="ZF_CR"/>
    <property type="match status" value="1"/>
</dbReference>
<proteinExistence type="inferred from homology"/>
<keyword evidence="12" id="KW-1185">Reference proteome</keyword>
<dbReference type="Pfam" id="PF01556">
    <property type="entry name" value="DnaJ_C"/>
    <property type="match status" value="1"/>
</dbReference>
<comment type="caution">
    <text evidence="11">The sequence shown here is derived from an EMBL/GenBank/DDBJ whole genome shotgun (WGS) entry which is preliminary data.</text>
</comment>
<accession>A0AAV9Z1N2</accession>
<sequence length="584" mass="63132">MSPPSHWPSNIRYISTCTYHSSVSPATRVFLTQGESAAPKTFDGPSSVAIKRISDSAHPAHGQFGLFAAKKIKPHAHIVDYVGEIHCDERESDYDLSLFRSATLNVGIDACRMGNEGRFVNDYRGIPGQDKPNAVFVEARKPSGEVQSPHSSRSFSLHRPQCLHNKRSLHSSAPLRAQKDPYQVLGVERDATAAQIKKVYFQLARKYHPDTSTDKGAQEKFVEIQGAYDILKDEKKRQMYDQYGATSQEPGFDPNAFSGFSGFQGFGGSSFGGKESDLFSQLFQGMSGMSGGRGFSQSVRGGDLEVSVRITFLEACKGTSRKVNITPVVDCPPCSGSGLKPGAKRSTCSTCKGTGTRTFVIQSGFQMASTCNACSGTGSTVPRNSECSHCGGVGKVRTKNTVTVDITPGVEDGMTLRMPKRGDAPISGKGNPGDLLVRINVTPSKDFSRQGNNLYHKTRLPMHVALLGGKVRVPTLDGDVDVRVPGGTQQDEEMVLKGRGVPSPHGSDAGDLFVAFSVQLPRSLTNHQRQLIQQYADDIEGRTSETTSNSNEASAADDDAVQHDAQKKNADFKKGNEKKRRATA</sequence>
<evidence type="ECO:0000259" key="10">
    <source>
        <dbReference type="PROSITE" id="PS51188"/>
    </source>
</evidence>
<evidence type="ECO:0000313" key="11">
    <source>
        <dbReference type="EMBL" id="KAK6967021.1"/>
    </source>
</evidence>
<dbReference type="InterPro" id="IPR051938">
    <property type="entry name" value="Apopto_cytoskel_mod"/>
</dbReference>
<dbReference type="CDD" id="cd10747">
    <property type="entry name" value="DnaJ_C"/>
    <property type="match status" value="1"/>
</dbReference>
<dbReference type="InterPro" id="IPR008971">
    <property type="entry name" value="HSP40/DnaJ_pept-bd"/>
</dbReference>
<dbReference type="SUPFAM" id="SSF82199">
    <property type="entry name" value="SET domain"/>
    <property type="match status" value="1"/>
</dbReference>
<dbReference type="SUPFAM" id="SSF49493">
    <property type="entry name" value="HSP40/DnaJ peptide-binding domain"/>
    <property type="match status" value="2"/>
</dbReference>
<organism evidence="11 12">
    <name type="scientific">Favolaschia claudopus</name>
    <dbReference type="NCBI Taxonomy" id="2862362"/>
    <lineage>
        <taxon>Eukaryota</taxon>
        <taxon>Fungi</taxon>
        <taxon>Dikarya</taxon>
        <taxon>Basidiomycota</taxon>
        <taxon>Agaricomycotina</taxon>
        <taxon>Agaricomycetes</taxon>
        <taxon>Agaricomycetidae</taxon>
        <taxon>Agaricales</taxon>
        <taxon>Marasmiineae</taxon>
        <taxon>Mycenaceae</taxon>
        <taxon>Favolaschia</taxon>
    </lineage>
</organism>
<reference evidence="11 12" key="1">
    <citation type="journal article" date="2024" name="J Genomics">
        <title>Draft genome sequencing and assembly of Favolaschia claudopus CIRM-BRFM 2984 isolated from oak limbs.</title>
        <authorList>
            <person name="Navarro D."/>
            <person name="Drula E."/>
            <person name="Chaduli D."/>
            <person name="Cazenave R."/>
            <person name="Ahrendt S."/>
            <person name="Wang J."/>
            <person name="Lipzen A."/>
            <person name="Daum C."/>
            <person name="Barry K."/>
            <person name="Grigoriev I.V."/>
            <person name="Favel A."/>
            <person name="Rosso M.N."/>
            <person name="Martin F."/>
        </authorList>
    </citation>
    <scope>NUCLEOTIDE SEQUENCE [LARGE SCALE GENOMIC DNA]</scope>
    <source>
        <strain evidence="11 12">CIRM-BRFM 2984</strain>
    </source>
</reference>
<dbReference type="GO" id="GO:0006457">
    <property type="term" value="P:protein folding"/>
    <property type="evidence" value="ECO:0007669"/>
    <property type="project" value="InterPro"/>
</dbReference>
<evidence type="ECO:0000256" key="3">
    <source>
        <dbReference type="ARBA" id="ARBA00022771"/>
    </source>
</evidence>
<feature type="domain" description="J" evidence="9">
    <location>
        <begin position="180"/>
        <end position="244"/>
    </location>
</feature>
<dbReference type="Proteomes" id="UP001362999">
    <property type="component" value="Unassembled WGS sequence"/>
</dbReference>
<evidence type="ECO:0000256" key="5">
    <source>
        <dbReference type="ARBA" id="ARBA00023186"/>
    </source>
</evidence>
<keyword evidence="3 7" id="KW-0863">Zinc-finger</keyword>
<dbReference type="Gene3D" id="2.170.270.10">
    <property type="entry name" value="SET domain"/>
    <property type="match status" value="1"/>
</dbReference>
<feature type="compositionally biased region" description="Low complexity" evidence="8">
    <location>
        <begin position="544"/>
        <end position="554"/>
    </location>
</feature>
<dbReference type="Gene3D" id="2.10.230.10">
    <property type="entry name" value="Heat shock protein DnaJ, cysteine-rich domain"/>
    <property type="match status" value="1"/>
</dbReference>
<name>A0AAV9Z1N2_9AGAR</name>
<dbReference type="GO" id="GO:0051082">
    <property type="term" value="F:unfolded protein binding"/>
    <property type="evidence" value="ECO:0007669"/>
    <property type="project" value="InterPro"/>
</dbReference>
<dbReference type="InterPro" id="IPR018253">
    <property type="entry name" value="DnaJ_domain_CS"/>
</dbReference>
<dbReference type="GO" id="GO:0009408">
    <property type="term" value="P:response to heat"/>
    <property type="evidence" value="ECO:0007669"/>
    <property type="project" value="InterPro"/>
</dbReference>
<dbReference type="CDD" id="cd10719">
    <property type="entry name" value="DnaJ_zf"/>
    <property type="match status" value="1"/>
</dbReference>
<evidence type="ECO:0000256" key="2">
    <source>
        <dbReference type="ARBA" id="ARBA00022737"/>
    </source>
</evidence>
<gene>
    <name evidence="11" type="ORF">R3P38DRAFT_2672217</name>
</gene>
<dbReference type="GO" id="GO:0005524">
    <property type="term" value="F:ATP binding"/>
    <property type="evidence" value="ECO:0007669"/>
    <property type="project" value="InterPro"/>
</dbReference>
<keyword evidence="5" id="KW-0143">Chaperone</keyword>
<evidence type="ECO:0000256" key="7">
    <source>
        <dbReference type="PROSITE-ProRule" id="PRU00546"/>
    </source>
</evidence>
<protein>
    <recommendedName>
        <fullName evidence="6">DnaJ homolog 1, mitochondrial</fullName>
    </recommendedName>
</protein>
<dbReference type="PROSITE" id="PS50076">
    <property type="entry name" value="DNAJ_2"/>
    <property type="match status" value="1"/>
</dbReference>
<feature type="zinc finger region" description="CR-type" evidence="7">
    <location>
        <begin position="318"/>
        <end position="399"/>
    </location>
</feature>
<dbReference type="GO" id="GO:0008270">
    <property type="term" value="F:zinc ion binding"/>
    <property type="evidence" value="ECO:0007669"/>
    <property type="project" value="UniProtKB-KW"/>
</dbReference>
<dbReference type="InterPro" id="IPR036410">
    <property type="entry name" value="HSP_DnaJ_Cys-rich_dom_sf"/>
</dbReference>
<keyword evidence="2" id="KW-0677">Repeat</keyword>
<dbReference type="PANTHER" id="PTHR44145:SF3">
    <property type="entry name" value="DNAJ HOMOLOG SUBFAMILY A MEMBER 3, MITOCHONDRIAL"/>
    <property type="match status" value="1"/>
</dbReference>
<dbReference type="InterPro" id="IPR001305">
    <property type="entry name" value="HSP_DnaJ_Cys-rich_dom"/>
</dbReference>
<dbReference type="PRINTS" id="PR00625">
    <property type="entry name" value="JDOMAIN"/>
</dbReference>
<evidence type="ECO:0000313" key="12">
    <source>
        <dbReference type="Proteomes" id="UP001362999"/>
    </source>
</evidence>
<evidence type="ECO:0000256" key="8">
    <source>
        <dbReference type="SAM" id="MobiDB-lite"/>
    </source>
</evidence>
<evidence type="ECO:0000256" key="4">
    <source>
        <dbReference type="ARBA" id="ARBA00022833"/>
    </source>
</evidence>
<dbReference type="EMBL" id="JAWWNJ010000246">
    <property type="protein sequence ID" value="KAK6967021.1"/>
    <property type="molecule type" value="Genomic_DNA"/>
</dbReference>
<evidence type="ECO:0000259" key="9">
    <source>
        <dbReference type="PROSITE" id="PS50076"/>
    </source>
</evidence>
<dbReference type="AlphaFoldDB" id="A0AAV9Z1N2"/>
<dbReference type="PANTHER" id="PTHR44145">
    <property type="entry name" value="DNAJ HOMOLOG SUBFAMILY A MEMBER 3, MITOCHONDRIAL"/>
    <property type="match status" value="1"/>
</dbReference>
<evidence type="ECO:0000256" key="6">
    <source>
        <dbReference type="ARBA" id="ARBA00072890"/>
    </source>
</evidence>
<dbReference type="SMART" id="SM00271">
    <property type="entry name" value="DnaJ"/>
    <property type="match status" value="1"/>
</dbReference>
<dbReference type="InterPro" id="IPR046341">
    <property type="entry name" value="SET_dom_sf"/>
</dbReference>
<dbReference type="PROSITE" id="PS00636">
    <property type="entry name" value="DNAJ_1"/>
    <property type="match status" value="1"/>
</dbReference>
<dbReference type="InterPro" id="IPR036869">
    <property type="entry name" value="J_dom_sf"/>
</dbReference>
<dbReference type="FunFam" id="2.10.230.10:FF:000001">
    <property type="entry name" value="DnaJ subfamily A member 2"/>
    <property type="match status" value="1"/>
</dbReference>
<feature type="compositionally biased region" description="Basic and acidic residues" evidence="8">
    <location>
        <begin position="560"/>
        <end position="575"/>
    </location>
</feature>
<keyword evidence="4 7" id="KW-0862">Zinc</keyword>
<dbReference type="HAMAP" id="MF_01152">
    <property type="entry name" value="DnaJ"/>
    <property type="match status" value="1"/>
</dbReference>
<dbReference type="CDD" id="cd06257">
    <property type="entry name" value="DnaJ"/>
    <property type="match status" value="1"/>
</dbReference>
<dbReference type="Gene3D" id="1.10.287.110">
    <property type="entry name" value="DnaJ domain"/>
    <property type="match status" value="1"/>
</dbReference>
<dbReference type="SUPFAM" id="SSF46565">
    <property type="entry name" value="Chaperone J-domain"/>
    <property type="match status" value="1"/>
</dbReference>
<dbReference type="InterPro" id="IPR001623">
    <property type="entry name" value="DnaJ_domain"/>
</dbReference>
<dbReference type="InterPro" id="IPR012724">
    <property type="entry name" value="DnaJ"/>
</dbReference>
<dbReference type="FunFam" id="2.60.260.20:FF:000005">
    <property type="entry name" value="Chaperone protein dnaJ 1, mitochondrial"/>
    <property type="match status" value="1"/>
</dbReference>
<dbReference type="InterPro" id="IPR002939">
    <property type="entry name" value="DnaJ_C"/>
</dbReference>
<feature type="domain" description="CR-type" evidence="10">
    <location>
        <begin position="318"/>
        <end position="399"/>
    </location>
</feature>
<dbReference type="GO" id="GO:0031072">
    <property type="term" value="F:heat shock protein binding"/>
    <property type="evidence" value="ECO:0007669"/>
    <property type="project" value="InterPro"/>
</dbReference>
<dbReference type="Gene3D" id="2.60.260.20">
    <property type="entry name" value="Urease metallochaperone UreE, N-terminal domain"/>
    <property type="match status" value="2"/>
</dbReference>
<dbReference type="Pfam" id="PF00684">
    <property type="entry name" value="DnaJ_CXXCXGXG"/>
    <property type="match status" value="1"/>
</dbReference>
<keyword evidence="1 7" id="KW-0479">Metal-binding</keyword>
<evidence type="ECO:0000256" key="1">
    <source>
        <dbReference type="ARBA" id="ARBA00022723"/>
    </source>
</evidence>
<dbReference type="SUPFAM" id="SSF57938">
    <property type="entry name" value="DnaJ/Hsp40 cysteine-rich domain"/>
    <property type="match status" value="1"/>
</dbReference>
<feature type="region of interest" description="Disordered" evidence="8">
    <location>
        <begin position="541"/>
        <end position="584"/>
    </location>
</feature>